<accession>A0A2P2PT39</accession>
<protein>
    <submittedName>
        <fullName evidence="2">Uncharacterized protein</fullName>
    </submittedName>
</protein>
<dbReference type="AlphaFoldDB" id="A0A2P2PT39"/>
<proteinExistence type="predicted"/>
<reference evidence="2" key="1">
    <citation type="submission" date="2018-02" db="EMBL/GenBank/DDBJ databases">
        <title>Rhizophora mucronata_Transcriptome.</title>
        <authorList>
            <person name="Meera S.P."/>
            <person name="Sreeshan A."/>
            <person name="Augustine A."/>
        </authorList>
    </citation>
    <scope>NUCLEOTIDE SEQUENCE</scope>
    <source>
        <tissue evidence="2">Leaf</tissue>
    </source>
</reference>
<sequence>MSRINTTSKSTPRLQTQDATPASSTAYRTATIKLQTILVVCIVAPARMHT</sequence>
<name>A0A2P2PT39_RHIMU</name>
<evidence type="ECO:0000256" key="1">
    <source>
        <dbReference type="SAM" id="MobiDB-lite"/>
    </source>
</evidence>
<dbReference type="EMBL" id="GGEC01077433">
    <property type="protein sequence ID" value="MBX57917.1"/>
    <property type="molecule type" value="Transcribed_RNA"/>
</dbReference>
<evidence type="ECO:0000313" key="2">
    <source>
        <dbReference type="EMBL" id="MBX57917.1"/>
    </source>
</evidence>
<organism evidence="2">
    <name type="scientific">Rhizophora mucronata</name>
    <name type="common">Asiatic mangrove</name>
    <dbReference type="NCBI Taxonomy" id="61149"/>
    <lineage>
        <taxon>Eukaryota</taxon>
        <taxon>Viridiplantae</taxon>
        <taxon>Streptophyta</taxon>
        <taxon>Embryophyta</taxon>
        <taxon>Tracheophyta</taxon>
        <taxon>Spermatophyta</taxon>
        <taxon>Magnoliopsida</taxon>
        <taxon>eudicotyledons</taxon>
        <taxon>Gunneridae</taxon>
        <taxon>Pentapetalae</taxon>
        <taxon>rosids</taxon>
        <taxon>fabids</taxon>
        <taxon>Malpighiales</taxon>
        <taxon>Rhizophoraceae</taxon>
        <taxon>Rhizophora</taxon>
    </lineage>
</organism>
<feature type="region of interest" description="Disordered" evidence="1">
    <location>
        <begin position="1"/>
        <end position="25"/>
    </location>
</feature>